<evidence type="ECO:0000259" key="3">
    <source>
        <dbReference type="PROSITE" id="PS50835"/>
    </source>
</evidence>
<accession>A0A1A6HM26</accession>
<dbReference type="FunFam" id="2.60.40.10:FF:000454">
    <property type="entry name" value="Tyrosine-protein phosphatase non-receptor type substrate 1"/>
    <property type="match status" value="1"/>
</dbReference>
<reference evidence="4 5" key="1">
    <citation type="submission" date="2016-06" db="EMBL/GenBank/DDBJ databases">
        <title>The Draft Genome Sequence and Annotation of the Desert Woodrat Neotoma lepida.</title>
        <authorList>
            <person name="Campbell M."/>
            <person name="Oakeson K.F."/>
            <person name="Yandell M."/>
            <person name="Halpert J.R."/>
            <person name="Dearing D."/>
        </authorList>
    </citation>
    <scope>NUCLEOTIDE SEQUENCE [LARGE SCALE GENOMIC DNA]</scope>
    <source>
        <strain evidence="4">417</strain>
        <tissue evidence="4">Liver</tissue>
    </source>
</reference>
<dbReference type="EMBL" id="LZPO01025563">
    <property type="protein sequence ID" value="OBS79304.1"/>
    <property type="molecule type" value="Genomic_DNA"/>
</dbReference>
<dbReference type="SUPFAM" id="SSF48726">
    <property type="entry name" value="Immunoglobulin"/>
    <property type="match status" value="1"/>
</dbReference>
<dbReference type="SMART" id="SM00407">
    <property type="entry name" value="IGc1"/>
    <property type="match status" value="1"/>
</dbReference>
<keyword evidence="1" id="KW-1015">Disulfide bond</keyword>
<dbReference type="InterPro" id="IPR051755">
    <property type="entry name" value="Ig-like_CS_Receptor"/>
</dbReference>
<dbReference type="Proteomes" id="UP000092124">
    <property type="component" value="Unassembled WGS sequence"/>
</dbReference>
<dbReference type="PROSITE" id="PS50835">
    <property type="entry name" value="IG_LIKE"/>
    <property type="match status" value="1"/>
</dbReference>
<comment type="caution">
    <text evidence="4">The sequence shown here is derived from an EMBL/GenBank/DDBJ whole genome shotgun (WGS) entry which is preliminary data.</text>
</comment>
<dbReference type="Pfam" id="PF07654">
    <property type="entry name" value="C1-set"/>
    <property type="match status" value="1"/>
</dbReference>
<proteinExistence type="predicted"/>
<dbReference type="Gene3D" id="2.60.40.10">
    <property type="entry name" value="Immunoglobulins"/>
    <property type="match status" value="1"/>
</dbReference>
<dbReference type="CDD" id="cd16085">
    <property type="entry name" value="IgC1_SIRP_domain_3"/>
    <property type="match status" value="1"/>
</dbReference>
<dbReference type="InterPro" id="IPR036179">
    <property type="entry name" value="Ig-like_dom_sf"/>
</dbReference>
<organism evidence="4 5">
    <name type="scientific">Neotoma lepida</name>
    <name type="common">Desert woodrat</name>
    <dbReference type="NCBI Taxonomy" id="56216"/>
    <lineage>
        <taxon>Eukaryota</taxon>
        <taxon>Metazoa</taxon>
        <taxon>Chordata</taxon>
        <taxon>Craniata</taxon>
        <taxon>Vertebrata</taxon>
        <taxon>Euteleostomi</taxon>
        <taxon>Mammalia</taxon>
        <taxon>Eutheria</taxon>
        <taxon>Euarchontoglires</taxon>
        <taxon>Glires</taxon>
        <taxon>Rodentia</taxon>
        <taxon>Myomorpha</taxon>
        <taxon>Muroidea</taxon>
        <taxon>Cricetidae</taxon>
        <taxon>Neotominae</taxon>
        <taxon>Neotoma</taxon>
    </lineage>
</organism>
<dbReference type="InterPro" id="IPR007110">
    <property type="entry name" value="Ig-like_dom"/>
</dbReference>
<keyword evidence="2" id="KW-0325">Glycoprotein</keyword>
<evidence type="ECO:0000313" key="5">
    <source>
        <dbReference type="Proteomes" id="UP000092124"/>
    </source>
</evidence>
<evidence type="ECO:0000256" key="1">
    <source>
        <dbReference type="ARBA" id="ARBA00023157"/>
    </source>
</evidence>
<keyword evidence="5" id="KW-1185">Reference proteome</keyword>
<feature type="non-terminal residue" evidence="4">
    <location>
        <position position="93"/>
    </location>
</feature>
<sequence>MGWNLINVTCQVHKFYPSSLRLIWLENGNISRIEEPSTSTVNKDGTYSWTSWCLVNVSVHKEDMMLTCQVEHDRQPAVLKSHTVVISAQQREQ</sequence>
<dbReference type="InterPro" id="IPR003597">
    <property type="entry name" value="Ig_C1-set"/>
</dbReference>
<gene>
    <name evidence="4" type="ORF">A6R68_18307</name>
</gene>
<evidence type="ECO:0000313" key="4">
    <source>
        <dbReference type="EMBL" id="OBS79304.1"/>
    </source>
</evidence>
<dbReference type="InterPro" id="IPR013783">
    <property type="entry name" value="Ig-like_fold"/>
</dbReference>
<dbReference type="PANTHER" id="PTHR19971">
    <property type="entry name" value="SIGNAL-REGULATORY PROTEIN BETA"/>
    <property type="match status" value="1"/>
</dbReference>
<dbReference type="OrthoDB" id="6370831at2759"/>
<protein>
    <recommendedName>
        <fullName evidence="3">Ig-like domain-containing protein</fullName>
    </recommendedName>
</protein>
<dbReference type="STRING" id="56216.A0A1A6HM26"/>
<dbReference type="AlphaFoldDB" id="A0A1A6HM26"/>
<feature type="domain" description="Ig-like" evidence="3">
    <location>
        <begin position="1"/>
        <end position="85"/>
    </location>
</feature>
<evidence type="ECO:0000256" key="2">
    <source>
        <dbReference type="ARBA" id="ARBA00023180"/>
    </source>
</evidence>
<name>A0A1A6HM26_NEOLE</name>